<feature type="transmembrane region" description="Helical" evidence="1">
    <location>
        <begin position="88"/>
        <end position="112"/>
    </location>
</feature>
<dbReference type="Proteomes" id="UP000299102">
    <property type="component" value="Unassembled WGS sequence"/>
</dbReference>
<keyword evidence="1" id="KW-0812">Transmembrane</keyword>
<evidence type="ECO:0000313" key="3">
    <source>
        <dbReference type="Proteomes" id="UP000299102"/>
    </source>
</evidence>
<organism evidence="2 3">
    <name type="scientific">Eumeta variegata</name>
    <name type="common">Bagworm moth</name>
    <name type="synonym">Eumeta japonica</name>
    <dbReference type="NCBI Taxonomy" id="151549"/>
    <lineage>
        <taxon>Eukaryota</taxon>
        <taxon>Metazoa</taxon>
        <taxon>Ecdysozoa</taxon>
        <taxon>Arthropoda</taxon>
        <taxon>Hexapoda</taxon>
        <taxon>Insecta</taxon>
        <taxon>Pterygota</taxon>
        <taxon>Neoptera</taxon>
        <taxon>Endopterygota</taxon>
        <taxon>Lepidoptera</taxon>
        <taxon>Glossata</taxon>
        <taxon>Ditrysia</taxon>
        <taxon>Tineoidea</taxon>
        <taxon>Psychidae</taxon>
        <taxon>Oiketicinae</taxon>
        <taxon>Eumeta</taxon>
    </lineage>
</organism>
<protein>
    <submittedName>
        <fullName evidence="2">Uncharacterized protein</fullName>
    </submittedName>
</protein>
<proteinExistence type="predicted"/>
<gene>
    <name evidence="2" type="ORF">EVAR_50231_1</name>
</gene>
<sequence length="405" mass="46287">MKLYMCLSHNRERNASRHFQFYIRPQRVAARDSRAVTKADAFVYLTPGLTLDNKLQWSPHIGELAKRLISAAFAIKKIRKSDIKTARLVYFGCFHTLMHTAFCFGDVLWMFMFTEFSFCKSELFAQFTGWDLVFLSQKRNSLRESSENRALRLARFRTILTQGRRADVHTESELPKVNARLDSQTLGGFTLACGFHYDNRIARSSQVGLRPRSIAAPAVTMRARFPPVISDFTVSEGSLANWQPYMRIVKHNRYVEIGVTVQRARREGVRRAVTWGGRRTRRATRCHASTAEECFQLLRPTNIINSVVSICWIVCALNIPRAAHLEVYRRRRIVYCVGAPERVRRTETCRRGRTSVSTAAIGHSSHRRRGLDNGLLTPILDKLLYPLFRSHAPRRPFPGAGAGVA</sequence>
<dbReference type="OrthoDB" id="414730at2759"/>
<evidence type="ECO:0000256" key="1">
    <source>
        <dbReference type="SAM" id="Phobius"/>
    </source>
</evidence>
<reference evidence="2 3" key="1">
    <citation type="journal article" date="2019" name="Commun. Biol.">
        <title>The bagworm genome reveals a unique fibroin gene that provides high tensile strength.</title>
        <authorList>
            <person name="Kono N."/>
            <person name="Nakamura H."/>
            <person name="Ohtoshi R."/>
            <person name="Tomita M."/>
            <person name="Numata K."/>
            <person name="Arakawa K."/>
        </authorList>
    </citation>
    <scope>NUCLEOTIDE SEQUENCE [LARGE SCALE GENOMIC DNA]</scope>
</reference>
<name>A0A4C2A8E4_EUMVA</name>
<evidence type="ECO:0000313" key="2">
    <source>
        <dbReference type="EMBL" id="GBP95459.1"/>
    </source>
</evidence>
<keyword evidence="3" id="KW-1185">Reference proteome</keyword>
<comment type="caution">
    <text evidence="2">The sequence shown here is derived from an EMBL/GenBank/DDBJ whole genome shotgun (WGS) entry which is preliminary data.</text>
</comment>
<keyword evidence="1" id="KW-0472">Membrane</keyword>
<accession>A0A4C2A8E4</accession>
<dbReference type="AlphaFoldDB" id="A0A4C2A8E4"/>
<dbReference type="EMBL" id="BGZK01002633">
    <property type="protein sequence ID" value="GBP95459.1"/>
    <property type="molecule type" value="Genomic_DNA"/>
</dbReference>
<keyword evidence="1" id="KW-1133">Transmembrane helix</keyword>